<evidence type="ECO:0000259" key="2">
    <source>
        <dbReference type="Pfam" id="PF00975"/>
    </source>
</evidence>
<dbReference type="InterPro" id="IPR012223">
    <property type="entry name" value="TEII"/>
</dbReference>
<keyword evidence="3" id="KW-0378">Hydrolase</keyword>
<dbReference type="Pfam" id="PF00975">
    <property type="entry name" value="Thioesterase"/>
    <property type="match status" value="1"/>
</dbReference>
<dbReference type="InterPro" id="IPR001031">
    <property type="entry name" value="Thioesterase"/>
</dbReference>
<organism evidence="3 4">
    <name type="scientific">Paenibacillus motobuensis</name>
    <dbReference type="NCBI Taxonomy" id="295324"/>
    <lineage>
        <taxon>Bacteria</taxon>
        <taxon>Bacillati</taxon>
        <taxon>Bacillota</taxon>
        <taxon>Bacilli</taxon>
        <taxon>Bacillales</taxon>
        <taxon>Paenibacillaceae</taxon>
        <taxon>Paenibacillus</taxon>
    </lineage>
</organism>
<protein>
    <submittedName>
        <fullName evidence="3">Alpha/beta fold hydrolase</fullName>
    </submittedName>
</protein>
<dbReference type="EMBL" id="BAAACX010000008">
    <property type="protein sequence ID" value="GAA0389000.1"/>
    <property type="molecule type" value="Genomic_DNA"/>
</dbReference>
<reference evidence="4" key="1">
    <citation type="journal article" date="2019" name="Int. J. Syst. Evol. Microbiol.">
        <title>The Global Catalogue of Microorganisms (GCM) 10K type strain sequencing project: providing services to taxonomists for standard genome sequencing and annotation.</title>
        <authorList>
            <consortium name="The Broad Institute Genomics Platform"/>
            <consortium name="The Broad Institute Genome Sequencing Center for Infectious Disease"/>
            <person name="Wu L."/>
            <person name="Ma J."/>
        </authorList>
    </citation>
    <scope>NUCLEOTIDE SEQUENCE [LARGE SCALE GENOMIC DNA]</scope>
    <source>
        <strain evidence="4">JCM 12774</strain>
    </source>
</reference>
<feature type="domain" description="Thioesterase" evidence="2">
    <location>
        <begin position="4"/>
        <end position="236"/>
    </location>
</feature>
<dbReference type="InterPro" id="IPR029058">
    <property type="entry name" value="AB_hydrolase_fold"/>
</dbReference>
<accession>A0ABP3I4F6</accession>
<dbReference type="Gene3D" id="3.40.50.1820">
    <property type="entry name" value="alpha/beta hydrolase"/>
    <property type="match status" value="1"/>
</dbReference>
<comment type="caution">
    <text evidence="3">The sequence shown here is derived from an EMBL/GenBank/DDBJ whole genome shotgun (WGS) entry which is preliminary data.</text>
</comment>
<evidence type="ECO:0000313" key="3">
    <source>
        <dbReference type="EMBL" id="GAA0389000.1"/>
    </source>
</evidence>
<dbReference type="PANTHER" id="PTHR11487">
    <property type="entry name" value="THIOESTERASE"/>
    <property type="match status" value="1"/>
</dbReference>
<gene>
    <name evidence="3" type="ORF">GCM10008933_19970</name>
</gene>
<comment type="similarity">
    <text evidence="1">Belongs to the thioesterase family.</text>
</comment>
<dbReference type="Proteomes" id="UP001500340">
    <property type="component" value="Unassembled WGS sequence"/>
</dbReference>
<sequence length="249" mass="28520">MHLRLFLFPPAGGDVSTYLQWEEKMPSFVETAFVRLPGRGARMMEPAIDEIGALTERLAEEIKPYTDIPYVLFGHSMGGLVAYELTQRLYSRNIALPDCIMISSIKAPHHMNSFTECLTADGNDKLYLKSDAEFIERIIGLGGIPEAFSENREFLQLILPTFRKDMKLCETYCSEGARALPVPFEIYGGSRDAVATRTELEGWKDYTTRKFAFTLFQGNHFYFVDNPNTLLFHMRARLVDICHERAYYN</sequence>
<evidence type="ECO:0000256" key="1">
    <source>
        <dbReference type="ARBA" id="ARBA00007169"/>
    </source>
</evidence>
<keyword evidence="4" id="KW-1185">Reference proteome</keyword>
<dbReference type="GO" id="GO:0016787">
    <property type="term" value="F:hydrolase activity"/>
    <property type="evidence" value="ECO:0007669"/>
    <property type="project" value="UniProtKB-KW"/>
</dbReference>
<dbReference type="PANTHER" id="PTHR11487:SF0">
    <property type="entry name" value="S-ACYL FATTY ACID SYNTHASE THIOESTERASE, MEDIUM CHAIN"/>
    <property type="match status" value="1"/>
</dbReference>
<proteinExistence type="inferred from homology"/>
<name>A0ABP3I4F6_9BACL</name>
<evidence type="ECO:0000313" key="4">
    <source>
        <dbReference type="Proteomes" id="UP001500340"/>
    </source>
</evidence>
<dbReference type="SUPFAM" id="SSF53474">
    <property type="entry name" value="alpha/beta-Hydrolases"/>
    <property type="match status" value="1"/>
</dbReference>